<reference evidence="3 4" key="1">
    <citation type="submission" date="2015-04" db="EMBL/GenBank/DDBJ databases">
        <title>Complete genome of flavobacterium.</title>
        <authorList>
            <person name="Kwon Y.M."/>
            <person name="Kim S.-J."/>
        </authorList>
    </citation>
    <scope>NUCLEOTIDE SEQUENCE [LARGE SCALE GENOMIC DNA]</scope>
    <source>
        <strain evidence="3 4">DK169</strain>
    </source>
</reference>
<keyword evidence="2" id="KW-0413">Isomerase</keyword>
<dbReference type="RefSeq" id="WP_055396147.1">
    <property type="nucleotide sequence ID" value="NZ_LCTZ01000002.1"/>
</dbReference>
<dbReference type="Gene3D" id="3.40.50.1860">
    <property type="match status" value="2"/>
</dbReference>
<evidence type="ECO:0000313" key="4">
    <source>
        <dbReference type="Proteomes" id="UP000050827"/>
    </source>
</evidence>
<dbReference type="SUPFAM" id="SSF53681">
    <property type="entry name" value="Aspartate/glutamate racemase"/>
    <property type="match status" value="2"/>
</dbReference>
<evidence type="ECO:0008006" key="5">
    <source>
        <dbReference type="Google" id="ProtNLM"/>
    </source>
</evidence>
<dbReference type="Pfam" id="PF01177">
    <property type="entry name" value="Asp_Glu_race"/>
    <property type="match status" value="1"/>
</dbReference>
<dbReference type="OrthoDB" id="9803739at2"/>
<dbReference type="EMBL" id="LCTZ01000002">
    <property type="protein sequence ID" value="KQC30807.1"/>
    <property type="molecule type" value="Genomic_DNA"/>
</dbReference>
<comment type="similarity">
    <text evidence="1">Belongs to the aspartate/glutamate racemases family.</text>
</comment>
<protein>
    <recommendedName>
        <fullName evidence="5">Aspartate racemase</fullName>
    </recommendedName>
</protein>
<organism evidence="3 4">
    <name type="scientific">Flagellimonas eckloniae</name>
    <dbReference type="NCBI Taxonomy" id="346185"/>
    <lineage>
        <taxon>Bacteria</taxon>
        <taxon>Pseudomonadati</taxon>
        <taxon>Bacteroidota</taxon>
        <taxon>Flavobacteriia</taxon>
        <taxon>Flavobacteriales</taxon>
        <taxon>Flavobacteriaceae</taxon>
        <taxon>Flagellimonas</taxon>
    </lineage>
</organism>
<comment type="caution">
    <text evidence="3">The sequence shown here is derived from an EMBL/GenBank/DDBJ whole genome shotgun (WGS) entry which is preliminary data.</text>
</comment>
<dbReference type="AlphaFoldDB" id="A0A0Q1C0W1"/>
<name>A0A0Q1C0W1_9FLAO</name>
<evidence type="ECO:0000313" key="3">
    <source>
        <dbReference type="EMBL" id="KQC30807.1"/>
    </source>
</evidence>
<dbReference type="PATRIC" id="fig|1547436.3.peg.2811"/>
<dbReference type="Proteomes" id="UP000050827">
    <property type="component" value="Unassembled WGS sequence"/>
</dbReference>
<accession>A0A0Q1C0W1</accession>
<dbReference type="InterPro" id="IPR001920">
    <property type="entry name" value="Asp/Glu_race"/>
</dbReference>
<evidence type="ECO:0000256" key="2">
    <source>
        <dbReference type="ARBA" id="ARBA00023235"/>
    </source>
</evidence>
<gene>
    <name evidence="3" type="ORF">AAY42_13625</name>
</gene>
<dbReference type="STRING" id="346185.AAY42_13625"/>
<dbReference type="InterPro" id="IPR015942">
    <property type="entry name" value="Asp/Glu/hydantoin_racemase"/>
</dbReference>
<dbReference type="NCBIfam" id="TIGR00035">
    <property type="entry name" value="asp_race"/>
    <property type="match status" value="1"/>
</dbReference>
<dbReference type="InterPro" id="IPR004380">
    <property type="entry name" value="Asp_race"/>
</dbReference>
<sequence length="230" mass="25543">MKTIGLIGGMSWESSKIYYQYINEIVKERLGGSHSAKSVLSSVDFAEIERFSFSGEWDEIGKLMEEQAKNLKSAGSDFIILCTNTIHLVSDAITNAVDIPFLHIANATGEAIKSKGLKKVALLGTKFTMEKDFYTKILEEQYGLQVLIPNEEDRDTLQSIIYNQLVKGIFTEESKEICLDIIKKMEAQGAEGAILGCTELPILIPEKEVSLPTFDTTKIHAQKAVDFALN</sequence>
<keyword evidence="4" id="KW-1185">Reference proteome</keyword>
<dbReference type="PANTHER" id="PTHR21198:SF7">
    <property type="entry name" value="ASPARTATE-GLUTAMATE RACEMASE FAMILY"/>
    <property type="match status" value="1"/>
</dbReference>
<dbReference type="GO" id="GO:0047661">
    <property type="term" value="F:amino-acid racemase activity"/>
    <property type="evidence" value="ECO:0007669"/>
    <property type="project" value="InterPro"/>
</dbReference>
<proteinExistence type="inferred from homology"/>
<evidence type="ECO:0000256" key="1">
    <source>
        <dbReference type="ARBA" id="ARBA00007847"/>
    </source>
</evidence>
<dbReference type="PANTHER" id="PTHR21198">
    <property type="entry name" value="GLUTAMATE RACEMASE"/>
    <property type="match status" value="1"/>
</dbReference>